<reference evidence="8" key="1">
    <citation type="submission" date="2017-09" db="EMBL/GenBank/DDBJ databases">
        <title>Depth-based differentiation of microbial function through sediment-hosted aquifers and enrichment of novel symbionts in the deep terrestrial subsurface.</title>
        <authorList>
            <person name="Probst A.J."/>
            <person name="Ladd B."/>
            <person name="Jarett J.K."/>
            <person name="Geller-Mcgrath D.E."/>
            <person name="Sieber C.M.K."/>
            <person name="Emerson J.B."/>
            <person name="Anantharaman K."/>
            <person name="Thomas B.C."/>
            <person name="Malmstrom R."/>
            <person name="Stieglmeier M."/>
            <person name="Klingl A."/>
            <person name="Woyke T."/>
            <person name="Ryan C.M."/>
            <person name="Banfield J.F."/>
        </authorList>
    </citation>
    <scope>NUCLEOTIDE SEQUENCE [LARGE SCALE GENOMIC DNA]</scope>
</reference>
<comment type="caution">
    <text evidence="7">The sequence shown here is derived from an EMBL/GenBank/DDBJ whole genome shotgun (WGS) entry which is preliminary data.</text>
</comment>
<dbReference type="InterPro" id="IPR000092">
    <property type="entry name" value="Polyprenyl_synt"/>
</dbReference>
<dbReference type="SFLD" id="SFLDS00005">
    <property type="entry name" value="Isoprenoid_Synthase_Type_I"/>
    <property type="match status" value="1"/>
</dbReference>
<protein>
    <recommendedName>
        <fullName evidence="9">Polyprenyl synthetase family protein</fullName>
    </recommendedName>
</protein>
<dbReference type="GO" id="GO:0046872">
    <property type="term" value="F:metal ion binding"/>
    <property type="evidence" value="ECO:0007669"/>
    <property type="project" value="UniProtKB-KW"/>
</dbReference>
<dbReference type="GO" id="GO:0008299">
    <property type="term" value="P:isoprenoid biosynthetic process"/>
    <property type="evidence" value="ECO:0007669"/>
    <property type="project" value="InterPro"/>
</dbReference>
<proteinExistence type="inferred from homology"/>
<evidence type="ECO:0000256" key="1">
    <source>
        <dbReference type="ARBA" id="ARBA00001946"/>
    </source>
</evidence>
<keyword evidence="3 6" id="KW-0808">Transferase</keyword>
<evidence type="ECO:0000313" key="8">
    <source>
        <dbReference type="Proteomes" id="UP000231282"/>
    </source>
</evidence>
<evidence type="ECO:0000256" key="4">
    <source>
        <dbReference type="ARBA" id="ARBA00022723"/>
    </source>
</evidence>
<accession>A0A2H0WRK2</accession>
<name>A0A2H0WRK2_9BACT</name>
<dbReference type="Gene3D" id="1.10.600.10">
    <property type="entry name" value="Farnesyl Diphosphate Synthase"/>
    <property type="match status" value="1"/>
</dbReference>
<dbReference type="PROSITE" id="PS00723">
    <property type="entry name" value="POLYPRENYL_SYNTHASE_1"/>
    <property type="match status" value="1"/>
</dbReference>
<evidence type="ECO:0000256" key="5">
    <source>
        <dbReference type="ARBA" id="ARBA00022842"/>
    </source>
</evidence>
<dbReference type="Pfam" id="PF00348">
    <property type="entry name" value="polyprenyl_synt"/>
    <property type="match status" value="1"/>
</dbReference>
<sequence length="354" mass="40920">MSDFLLILNRKKRLVFREIEEYLQSFSFYPDYCRVAKRRFPLVSFHRQIVSDYPRRQGKYVRPTLLLLTTQAMGFSQKKALKTAAAMQISEDWLLIHDDIEDGSLSRRGKPTLHQLYGEELAINAGDALHILMWKILADNFPLVGYKKALAVEDEFYRMLGRTALGQTVEIKWTQENRLDLKDSDIFFILDGKTSYYTIAGPMRLGAILAGASEGQLNLLYQFGQYLGRCFQIRDDLLDLTSDFSGLKKQQGNDIYEGKRTIMLAHLLRSAKGEDRKNLLEILAKERDEKSKKEVFGVIEMMKKYGSFAYGEELAKKLAQKARDFFERNLGFLAKEPARSQIKTGIDFILERKY</sequence>
<evidence type="ECO:0008006" key="9">
    <source>
        <dbReference type="Google" id="ProtNLM"/>
    </source>
</evidence>
<evidence type="ECO:0000256" key="3">
    <source>
        <dbReference type="ARBA" id="ARBA00022679"/>
    </source>
</evidence>
<dbReference type="InterPro" id="IPR033749">
    <property type="entry name" value="Polyprenyl_synt_CS"/>
</dbReference>
<keyword evidence="5" id="KW-0460">Magnesium</keyword>
<dbReference type="AlphaFoldDB" id="A0A2H0WRK2"/>
<dbReference type="PANTHER" id="PTHR12001:SF85">
    <property type="entry name" value="SHORT CHAIN ISOPRENYL DIPHOSPHATE SYNTHASE"/>
    <property type="match status" value="1"/>
</dbReference>
<dbReference type="PROSITE" id="PS00444">
    <property type="entry name" value="POLYPRENYL_SYNTHASE_2"/>
    <property type="match status" value="1"/>
</dbReference>
<dbReference type="SFLD" id="SFLDG01017">
    <property type="entry name" value="Polyprenyl_Transferase_Like"/>
    <property type="match status" value="1"/>
</dbReference>
<comment type="cofactor">
    <cofactor evidence="1">
        <name>Mg(2+)</name>
        <dbReference type="ChEBI" id="CHEBI:18420"/>
    </cofactor>
</comment>
<gene>
    <name evidence="7" type="ORF">COT63_00810</name>
</gene>
<evidence type="ECO:0000256" key="2">
    <source>
        <dbReference type="ARBA" id="ARBA00006706"/>
    </source>
</evidence>
<dbReference type="SUPFAM" id="SSF48576">
    <property type="entry name" value="Terpenoid synthases"/>
    <property type="match status" value="1"/>
</dbReference>
<dbReference type="InterPro" id="IPR008949">
    <property type="entry name" value="Isoprenoid_synthase_dom_sf"/>
</dbReference>
<dbReference type="EMBL" id="PEZH01000014">
    <property type="protein sequence ID" value="PIS15273.1"/>
    <property type="molecule type" value="Genomic_DNA"/>
</dbReference>
<dbReference type="CDD" id="cd00685">
    <property type="entry name" value="Trans_IPPS_HT"/>
    <property type="match status" value="1"/>
</dbReference>
<evidence type="ECO:0000313" key="7">
    <source>
        <dbReference type="EMBL" id="PIS15273.1"/>
    </source>
</evidence>
<keyword evidence="4" id="KW-0479">Metal-binding</keyword>
<organism evidence="7 8">
    <name type="scientific">Candidatus Shapirobacteria bacterium CG09_land_8_20_14_0_10_38_17</name>
    <dbReference type="NCBI Taxonomy" id="1974884"/>
    <lineage>
        <taxon>Bacteria</taxon>
        <taxon>Candidatus Shapironibacteriota</taxon>
    </lineage>
</organism>
<dbReference type="GO" id="GO:0004659">
    <property type="term" value="F:prenyltransferase activity"/>
    <property type="evidence" value="ECO:0007669"/>
    <property type="project" value="InterPro"/>
</dbReference>
<dbReference type="Proteomes" id="UP000231282">
    <property type="component" value="Unassembled WGS sequence"/>
</dbReference>
<evidence type="ECO:0000256" key="6">
    <source>
        <dbReference type="RuleBase" id="RU004466"/>
    </source>
</evidence>
<comment type="similarity">
    <text evidence="2 6">Belongs to the FPP/GGPP synthase family.</text>
</comment>
<dbReference type="PANTHER" id="PTHR12001">
    <property type="entry name" value="GERANYLGERANYL PYROPHOSPHATE SYNTHASE"/>
    <property type="match status" value="1"/>
</dbReference>